<organism evidence="2 3">
    <name type="scientific">Exophiala dermatitidis (strain ATCC 34100 / CBS 525.76 / NIH/UT8656)</name>
    <name type="common">Black yeast</name>
    <name type="synonym">Wangiella dermatitidis</name>
    <dbReference type="NCBI Taxonomy" id="858893"/>
    <lineage>
        <taxon>Eukaryota</taxon>
        <taxon>Fungi</taxon>
        <taxon>Dikarya</taxon>
        <taxon>Ascomycota</taxon>
        <taxon>Pezizomycotina</taxon>
        <taxon>Eurotiomycetes</taxon>
        <taxon>Chaetothyriomycetidae</taxon>
        <taxon>Chaetothyriales</taxon>
        <taxon>Herpotrichiellaceae</taxon>
        <taxon>Exophiala</taxon>
    </lineage>
</organism>
<gene>
    <name evidence="2" type="ORF">HMPREF1120_04030</name>
</gene>
<dbReference type="Proteomes" id="UP000007304">
    <property type="component" value="Unassembled WGS sequence"/>
</dbReference>
<dbReference type="InParanoid" id="H6BVP5"/>
<dbReference type="GeneID" id="20308669"/>
<keyword evidence="3" id="KW-1185">Reference proteome</keyword>
<name>H6BVP5_EXODN</name>
<dbReference type="AlphaFoldDB" id="H6BVP5"/>
<sequence>MCAYVTKWESSSIIQCMADKWNETLSMDIPSRVFNGGQGDRSMSFSPPRPTLGSRNVANPISSTDRLISLWRTKKARLPFVDTPTPRQKTSEPGRLMFWRVPLGIRRP</sequence>
<accession>H6BVP5</accession>
<dbReference type="RefSeq" id="XP_009156382.1">
    <property type="nucleotide sequence ID" value="XM_009158134.1"/>
</dbReference>
<evidence type="ECO:0000313" key="3">
    <source>
        <dbReference type="Proteomes" id="UP000007304"/>
    </source>
</evidence>
<dbReference type="HOGENOM" id="CLU_2196977_0_0_1"/>
<proteinExistence type="predicted"/>
<protein>
    <submittedName>
        <fullName evidence="2">Uncharacterized protein</fullName>
    </submittedName>
</protein>
<feature type="region of interest" description="Disordered" evidence="1">
    <location>
        <begin position="37"/>
        <end position="58"/>
    </location>
</feature>
<reference evidence="2" key="1">
    <citation type="submission" date="2011-07" db="EMBL/GenBank/DDBJ databases">
        <title>The Genome Sequence of Exophiala (Wangiella) dermatitidis NIH/UT8656.</title>
        <authorList>
            <consortium name="The Broad Institute Genome Sequencing Platform"/>
            <person name="Cuomo C."/>
            <person name="Wang Z."/>
            <person name="Hunicke-Smith S."/>
            <person name="Szanislo P.J."/>
            <person name="Earl A."/>
            <person name="Young S.K."/>
            <person name="Zeng Q."/>
            <person name="Gargeya S."/>
            <person name="Fitzgerald M."/>
            <person name="Haas B."/>
            <person name="Abouelleil A."/>
            <person name="Alvarado L."/>
            <person name="Arachchi H.M."/>
            <person name="Berlin A."/>
            <person name="Brown A."/>
            <person name="Chapman S.B."/>
            <person name="Chen Z."/>
            <person name="Dunbar C."/>
            <person name="Freedman E."/>
            <person name="Gearin G."/>
            <person name="Gellesch M."/>
            <person name="Goldberg J."/>
            <person name="Griggs A."/>
            <person name="Gujja S."/>
            <person name="Heiman D."/>
            <person name="Howarth C."/>
            <person name="Larson L."/>
            <person name="Lui A."/>
            <person name="MacDonald P.J.P."/>
            <person name="Montmayeur A."/>
            <person name="Murphy C."/>
            <person name="Neiman D."/>
            <person name="Pearson M."/>
            <person name="Priest M."/>
            <person name="Roberts A."/>
            <person name="Saif S."/>
            <person name="Shea T."/>
            <person name="Shenoy N."/>
            <person name="Sisk P."/>
            <person name="Stolte C."/>
            <person name="Sykes S."/>
            <person name="Wortman J."/>
            <person name="Nusbaum C."/>
            <person name="Birren B."/>
        </authorList>
    </citation>
    <scope>NUCLEOTIDE SEQUENCE</scope>
    <source>
        <strain evidence="2">NIH/UT8656</strain>
    </source>
</reference>
<dbReference type="EMBL" id="JH226132">
    <property type="protein sequence ID" value="EHY55921.1"/>
    <property type="molecule type" value="Genomic_DNA"/>
</dbReference>
<evidence type="ECO:0000256" key="1">
    <source>
        <dbReference type="SAM" id="MobiDB-lite"/>
    </source>
</evidence>
<evidence type="ECO:0000313" key="2">
    <source>
        <dbReference type="EMBL" id="EHY55921.1"/>
    </source>
</evidence>
<dbReference type="VEuPathDB" id="FungiDB:HMPREF1120_04030"/>